<dbReference type="EC" id="4.99.1.2" evidence="3"/>
<name>A0A1I1C415_9PSEU</name>
<evidence type="ECO:0000256" key="1">
    <source>
        <dbReference type="ARBA" id="ARBA00000165"/>
    </source>
</evidence>
<keyword evidence="7 11" id="KW-0456">Lyase</keyword>
<dbReference type="NCBIfam" id="NF009710">
    <property type="entry name" value="PRK13239.1"/>
    <property type="match status" value="1"/>
</dbReference>
<evidence type="ECO:0000256" key="5">
    <source>
        <dbReference type="ARBA" id="ARBA00022466"/>
    </source>
</evidence>
<comment type="similarity">
    <text evidence="2">Belongs to the MerB family.</text>
</comment>
<reference evidence="12" key="1">
    <citation type="submission" date="2016-10" db="EMBL/GenBank/DDBJ databases">
        <authorList>
            <person name="Varghese N."/>
            <person name="Submissions S."/>
        </authorList>
    </citation>
    <scope>NUCLEOTIDE SEQUENCE [LARGE SCALE GENOMIC DNA]</scope>
    <source>
        <strain evidence="12">CGMCC 4.3568</strain>
    </source>
</reference>
<dbReference type="PIRSF" id="PIRSF001458">
    <property type="entry name" value="MerB"/>
    <property type="match status" value="1"/>
</dbReference>
<sequence length="215" mass="23114">MTHDLTPVGGALGDALKSTLNDSTLPWLWRPLLQLLARGEPVTVDDLAQATGRDADEVRRTVAALPDTEYDEQGRILGYGLTQRPTSHRFCIGGRQLFAWCALDTLMFPTVLDRTAHVESPCHATGDPIRAHVAPGALLSVEPASAVVSIVTPEQCTSIRADFCDQVHFFTSAQAAQPWLDEHPDATVLPVAEALTLGHQLAQGHLSDDDTAGCC</sequence>
<evidence type="ECO:0000256" key="9">
    <source>
        <dbReference type="ARBA" id="ARBA00031271"/>
    </source>
</evidence>
<dbReference type="PRINTS" id="PR01699">
    <property type="entry name" value="ORGNOHGLYASE"/>
</dbReference>
<accession>A0A1I1C415</accession>
<dbReference type="NCBIfam" id="NF033555">
    <property type="entry name" value="lyase_MerB"/>
    <property type="match status" value="1"/>
</dbReference>
<feature type="domain" description="Alkylmercury lyase helix-turn-helix" evidence="10">
    <location>
        <begin position="12"/>
        <end position="80"/>
    </location>
</feature>
<evidence type="ECO:0000256" key="8">
    <source>
        <dbReference type="ARBA" id="ARBA00025326"/>
    </source>
</evidence>
<dbReference type="SUPFAM" id="SSF46785">
    <property type="entry name" value="Winged helix' DNA-binding domain"/>
    <property type="match status" value="1"/>
</dbReference>
<dbReference type="GO" id="GO:0018836">
    <property type="term" value="F:alkylmercury lyase activity"/>
    <property type="evidence" value="ECO:0007669"/>
    <property type="project" value="UniProtKB-EC"/>
</dbReference>
<evidence type="ECO:0000256" key="3">
    <source>
        <dbReference type="ARBA" id="ARBA00013237"/>
    </source>
</evidence>
<dbReference type="AlphaFoldDB" id="A0A1I1C415"/>
<evidence type="ECO:0000256" key="7">
    <source>
        <dbReference type="ARBA" id="ARBA00023239"/>
    </source>
</evidence>
<dbReference type="Pfam" id="PF12324">
    <property type="entry name" value="HTH_15"/>
    <property type="match status" value="1"/>
</dbReference>
<protein>
    <recommendedName>
        <fullName evidence="4">Alkylmercury lyase</fullName>
        <ecNumber evidence="3">4.99.1.2</ecNumber>
    </recommendedName>
    <alternativeName>
        <fullName evidence="9">Organomercurial lyase</fullName>
    </alternativeName>
</protein>
<dbReference type="InterPro" id="IPR036390">
    <property type="entry name" value="WH_DNA-bd_sf"/>
</dbReference>
<comment type="catalytic activity">
    <reaction evidence="1">
        <text>an alkylmercury + H(+) = an alkane + Hg(2+)</text>
        <dbReference type="Rhea" id="RHEA:18777"/>
        <dbReference type="ChEBI" id="CHEBI:15378"/>
        <dbReference type="ChEBI" id="CHEBI:16793"/>
        <dbReference type="ChEBI" id="CHEBI:18310"/>
        <dbReference type="ChEBI" id="CHEBI:83725"/>
        <dbReference type="EC" id="4.99.1.2"/>
    </reaction>
</comment>
<proteinExistence type="inferred from homology"/>
<dbReference type="Pfam" id="PF03243">
    <property type="entry name" value="MerB"/>
    <property type="match status" value="1"/>
</dbReference>
<dbReference type="EMBL" id="FOKG01000020">
    <property type="protein sequence ID" value="SFB56862.1"/>
    <property type="molecule type" value="Genomic_DNA"/>
</dbReference>
<dbReference type="OrthoDB" id="7185309at2"/>
<keyword evidence="6" id="KW-0476">Mercury</keyword>
<dbReference type="GO" id="GO:0046689">
    <property type="term" value="P:response to mercury ion"/>
    <property type="evidence" value="ECO:0007669"/>
    <property type="project" value="UniProtKB-KW"/>
</dbReference>
<evidence type="ECO:0000256" key="2">
    <source>
        <dbReference type="ARBA" id="ARBA00009443"/>
    </source>
</evidence>
<dbReference type="RefSeq" id="WP_091676985.1">
    <property type="nucleotide sequence ID" value="NZ_FOKG01000020.1"/>
</dbReference>
<dbReference type="InterPro" id="IPR053717">
    <property type="entry name" value="MerB_lyase_sf"/>
</dbReference>
<dbReference type="SUPFAM" id="SSF160387">
    <property type="entry name" value="NosL/MerB-like"/>
    <property type="match status" value="1"/>
</dbReference>
<dbReference type="InterPro" id="IPR004927">
    <property type="entry name" value="MerB"/>
</dbReference>
<evidence type="ECO:0000256" key="4">
    <source>
        <dbReference type="ARBA" id="ARBA00018180"/>
    </source>
</evidence>
<evidence type="ECO:0000256" key="6">
    <source>
        <dbReference type="ARBA" id="ARBA00022914"/>
    </source>
</evidence>
<dbReference type="STRING" id="490629.SAMN05216266_12068"/>
<comment type="function">
    <text evidence="8">Cleaves the carbon-mercury bond of organomercurials such as phenylmercuric acetate. One product is Hg(2+), which is subsequently detoxified by the mercuric reductase.</text>
</comment>
<dbReference type="Gene3D" id="3.30.450.410">
    <property type="match status" value="1"/>
</dbReference>
<dbReference type="Proteomes" id="UP000243799">
    <property type="component" value="Unassembled WGS sequence"/>
</dbReference>
<dbReference type="InterPro" id="IPR024259">
    <property type="entry name" value="MerB_HTH_dom"/>
</dbReference>
<organism evidence="11 12">
    <name type="scientific">Amycolatopsis marina</name>
    <dbReference type="NCBI Taxonomy" id="490629"/>
    <lineage>
        <taxon>Bacteria</taxon>
        <taxon>Bacillati</taxon>
        <taxon>Actinomycetota</taxon>
        <taxon>Actinomycetes</taxon>
        <taxon>Pseudonocardiales</taxon>
        <taxon>Pseudonocardiaceae</taxon>
        <taxon>Amycolatopsis</taxon>
    </lineage>
</organism>
<evidence type="ECO:0000313" key="12">
    <source>
        <dbReference type="Proteomes" id="UP000243799"/>
    </source>
</evidence>
<evidence type="ECO:0000259" key="10">
    <source>
        <dbReference type="Pfam" id="PF12324"/>
    </source>
</evidence>
<keyword evidence="5" id="KW-0475">Mercuric resistance</keyword>
<keyword evidence="12" id="KW-1185">Reference proteome</keyword>
<evidence type="ECO:0000313" key="11">
    <source>
        <dbReference type="EMBL" id="SFB56862.1"/>
    </source>
</evidence>
<gene>
    <name evidence="11" type="ORF">SAMN05216266_12068</name>
</gene>